<dbReference type="SUPFAM" id="SSF82895">
    <property type="entry name" value="TSP-1 type 1 repeat"/>
    <property type="match status" value="1"/>
</dbReference>
<dbReference type="InterPro" id="IPR013783">
    <property type="entry name" value="Ig-like_fold"/>
</dbReference>
<reference evidence="4" key="1">
    <citation type="submission" date="2022-01" db="EMBL/GenBank/DDBJ databases">
        <authorList>
            <person name="Braso-Vives M."/>
        </authorList>
    </citation>
    <scope>NUCLEOTIDE SEQUENCE</scope>
</reference>
<evidence type="ECO:0000313" key="5">
    <source>
        <dbReference type="Proteomes" id="UP000838412"/>
    </source>
</evidence>
<keyword evidence="2" id="KW-0812">Transmembrane</keyword>
<dbReference type="InterPro" id="IPR000884">
    <property type="entry name" value="TSP1_rpt"/>
</dbReference>
<feature type="transmembrane region" description="Helical" evidence="2">
    <location>
        <begin position="331"/>
        <end position="349"/>
    </location>
</feature>
<keyword evidence="2" id="KW-1133">Transmembrane helix</keyword>
<dbReference type="InterPro" id="IPR007110">
    <property type="entry name" value="Ig-like_dom"/>
</dbReference>
<gene>
    <name evidence="4" type="primary">ADGRB3</name>
    <name evidence="4" type="ORF">BLAG_LOCUS4485</name>
</gene>
<keyword evidence="2" id="KW-0472">Membrane</keyword>
<dbReference type="InterPro" id="IPR036383">
    <property type="entry name" value="TSP1_rpt_sf"/>
</dbReference>
<evidence type="ECO:0000256" key="2">
    <source>
        <dbReference type="SAM" id="Phobius"/>
    </source>
</evidence>
<feature type="domain" description="Ig-like" evidence="3">
    <location>
        <begin position="200"/>
        <end position="270"/>
    </location>
</feature>
<feature type="compositionally biased region" description="Pro residues" evidence="1">
    <location>
        <begin position="415"/>
        <end position="475"/>
    </location>
</feature>
<feature type="compositionally biased region" description="Basic residues" evidence="1">
    <location>
        <begin position="356"/>
        <end position="367"/>
    </location>
</feature>
<organism evidence="4 5">
    <name type="scientific">Branchiostoma lanceolatum</name>
    <name type="common">Common lancelet</name>
    <name type="synonym">Amphioxus lanceolatum</name>
    <dbReference type="NCBI Taxonomy" id="7740"/>
    <lineage>
        <taxon>Eukaryota</taxon>
        <taxon>Metazoa</taxon>
        <taxon>Chordata</taxon>
        <taxon>Cephalochordata</taxon>
        <taxon>Leptocardii</taxon>
        <taxon>Amphioxiformes</taxon>
        <taxon>Branchiostomatidae</taxon>
        <taxon>Branchiostoma</taxon>
    </lineage>
</organism>
<feature type="region of interest" description="Disordered" evidence="1">
    <location>
        <begin position="356"/>
        <end position="475"/>
    </location>
</feature>
<dbReference type="OrthoDB" id="5989160at2759"/>
<dbReference type="Proteomes" id="UP000838412">
    <property type="component" value="Chromosome 11"/>
</dbReference>
<feature type="compositionally biased region" description="Basic and acidic residues" evidence="1">
    <location>
        <begin position="368"/>
        <end position="379"/>
    </location>
</feature>
<dbReference type="SMART" id="SM00209">
    <property type="entry name" value="TSP1"/>
    <property type="match status" value="1"/>
</dbReference>
<dbReference type="InterPro" id="IPR038877">
    <property type="entry name" value="THSD1"/>
</dbReference>
<dbReference type="GO" id="GO:0071944">
    <property type="term" value="C:cell periphery"/>
    <property type="evidence" value="ECO:0007669"/>
    <property type="project" value="TreeGrafter"/>
</dbReference>
<evidence type="ECO:0000256" key="1">
    <source>
        <dbReference type="SAM" id="MobiDB-lite"/>
    </source>
</evidence>
<dbReference type="PANTHER" id="PTHR16311">
    <property type="entry name" value="THROMBOSPONDIN TYPE I DOMAIN-CONTAINING 1"/>
    <property type="match status" value="1"/>
</dbReference>
<evidence type="ECO:0000259" key="3">
    <source>
        <dbReference type="PROSITE" id="PS50835"/>
    </source>
</evidence>
<dbReference type="PROSITE" id="PS50092">
    <property type="entry name" value="TSP1"/>
    <property type="match status" value="1"/>
</dbReference>
<dbReference type="Gene3D" id="2.60.40.10">
    <property type="entry name" value="Immunoglobulins"/>
    <property type="match status" value="1"/>
</dbReference>
<dbReference type="PANTHER" id="PTHR16311:SF3">
    <property type="entry name" value="THROMBOSPONDIN TYPE-1 DOMAIN-CONTAINING PROTEIN 1"/>
    <property type="match status" value="1"/>
</dbReference>
<protein>
    <submittedName>
        <fullName evidence="4">ADGRB3 protein</fullName>
    </submittedName>
</protein>
<sequence length="475" mass="50527">MMTIYIYIDDLTLDFLSFFLDCAAVRLEGTPLNQDPNFFKAVFTVYNITDESFNGQPAFAVNCRAPCYKMYLVYVSDVGQYGGYWCFGESLGLDQCIMFGKGPVGQHPTKMKQIFDVNGGVDRLNPDVYLVCNETGWLPWNSWSPCSVTCGKGVRARTRSCQESAKKPCQGGAEAGSERSDCTVDCEGAVEVQSLDVPAGATIRLDSLAENVLAENAEGAVVWQKDGEPLKPTGHAHVVENNLLQVAGMTQEDVGIYVCRGHRGQTKVMTTMVILKVVAGAGAVNMLFVIIAAATPLGLFFILMTFFFLIKRKLKQEKKGKENADKKKKKNAATPLGLFSILMTYFFLMKRKLKKGKERADKKKKKGKTSDKSDEEGGTKKKGKKGKDGSTKGKKGAKKGKDEAPGPPSGDSGAPPQPDTGVPPPPPGPGAPPPPPGPGAPPPPPGPGAPPPPPGPGAPPPPPGPGGPPPPPPPP</sequence>
<evidence type="ECO:0000313" key="4">
    <source>
        <dbReference type="EMBL" id="CAH1240578.1"/>
    </source>
</evidence>
<dbReference type="PROSITE" id="PS50835">
    <property type="entry name" value="IG_LIKE"/>
    <property type="match status" value="1"/>
</dbReference>
<feature type="transmembrane region" description="Helical" evidence="2">
    <location>
        <begin position="286"/>
        <end position="310"/>
    </location>
</feature>
<keyword evidence="5" id="KW-1185">Reference proteome</keyword>
<name>A0A8J9W8M9_BRALA</name>
<accession>A0A8J9W8M9</accession>
<proteinExistence type="predicted"/>
<dbReference type="Pfam" id="PF00090">
    <property type="entry name" value="TSP_1"/>
    <property type="match status" value="1"/>
</dbReference>
<dbReference type="AlphaFoldDB" id="A0A8J9W8M9"/>
<dbReference type="Gene3D" id="2.20.100.10">
    <property type="entry name" value="Thrombospondin type-1 (TSP1) repeat"/>
    <property type="match status" value="1"/>
</dbReference>
<dbReference type="EMBL" id="OV696696">
    <property type="protein sequence ID" value="CAH1240578.1"/>
    <property type="molecule type" value="Genomic_DNA"/>
</dbReference>
<dbReference type="InterPro" id="IPR036179">
    <property type="entry name" value="Ig-like_dom_sf"/>
</dbReference>
<dbReference type="SUPFAM" id="SSF48726">
    <property type="entry name" value="Immunoglobulin"/>
    <property type="match status" value="1"/>
</dbReference>